<feature type="transmembrane region" description="Helical" evidence="1">
    <location>
        <begin position="42"/>
        <end position="64"/>
    </location>
</feature>
<gene>
    <name evidence="3" type="ORF">QF118_04880</name>
</gene>
<dbReference type="PANTHER" id="PTHR12879:SF8">
    <property type="entry name" value="SPHINGOLIPID DELTA(4)-DESATURASE DES1"/>
    <property type="match status" value="1"/>
</dbReference>
<protein>
    <submittedName>
        <fullName evidence="3">Fatty acid desaturase</fullName>
    </submittedName>
</protein>
<dbReference type="EMBL" id="CP124616">
    <property type="protein sequence ID" value="WGW04884.1"/>
    <property type="molecule type" value="Genomic_DNA"/>
</dbReference>
<feature type="transmembrane region" description="Helical" evidence="1">
    <location>
        <begin position="76"/>
        <end position="95"/>
    </location>
</feature>
<proteinExistence type="predicted"/>
<evidence type="ECO:0000256" key="1">
    <source>
        <dbReference type="SAM" id="Phobius"/>
    </source>
</evidence>
<feature type="transmembrane region" description="Helical" evidence="1">
    <location>
        <begin position="142"/>
        <end position="160"/>
    </location>
</feature>
<dbReference type="RefSeq" id="WP_282301520.1">
    <property type="nucleotide sequence ID" value="NZ_CP124616.1"/>
</dbReference>
<feature type="transmembrane region" description="Helical" evidence="1">
    <location>
        <begin position="198"/>
        <end position="218"/>
    </location>
</feature>
<feature type="domain" description="Fatty acid desaturase" evidence="2">
    <location>
        <begin position="42"/>
        <end position="282"/>
    </location>
</feature>
<feature type="transmembrane region" description="Helical" evidence="1">
    <location>
        <begin position="20"/>
        <end position="36"/>
    </location>
</feature>
<dbReference type="Proteomes" id="UP001241605">
    <property type="component" value="Chromosome"/>
</dbReference>
<accession>A0ABY8QK27</accession>
<dbReference type="InterPro" id="IPR005804">
    <property type="entry name" value="FA_desaturase_dom"/>
</dbReference>
<evidence type="ECO:0000259" key="2">
    <source>
        <dbReference type="Pfam" id="PF00487"/>
    </source>
</evidence>
<keyword evidence="1" id="KW-0812">Transmembrane</keyword>
<keyword evidence="4" id="KW-1185">Reference proteome</keyword>
<keyword evidence="1" id="KW-0472">Membrane</keyword>
<organism evidence="3 4">
    <name type="scientific">Tropicibacter oceani</name>
    <dbReference type="NCBI Taxonomy" id="3058420"/>
    <lineage>
        <taxon>Bacteria</taxon>
        <taxon>Pseudomonadati</taxon>
        <taxon>Pseudomonadota</taxon>
        <taxon>Alphaproteobacteria</taxon>
        <taxon>Rhodobacterales</taxon>
        <taxon>Roseobacteraceae</taxon>
        <taxon>Tropicibacter</taxon>
    </lineage>
</organism>
<name>A0ABY8QK27_9RHOB</name>
<dbReference type="Pfam" id="PF00487">
    <property type="entry name" value="FA_desaturase"/>
    <property type="match status" value="1"/>
</dbReference>
<reference evidence="3 4" key="1">
    <citation type="submission" date="2023-05" db="EMBL/GenBank/DDBJ databases">
        <title>YMD87, complete Genome.</title>
        <authorList>
            <person name="Zhang J."/>
            <person name="Xu X."/>
        </authorList>
    </citation>
    <scope>NUCLEOTIDE SEQUENCE [LARGE SCALE GENOMIC DNA]</scope>
    <source>
        <strain evidence="3 4">YMD87</strain>
    </source>
</reference>
<evidence type="ECO:0000313" key="3">
    <source>
        <dbReference type="EMBL" id="WGW04884.1"/>
    </source>
</evidence>
<evidence type="ECO:0000313" key="4">
    <source>
        <dbReference type="Proteomes" id="UP001241605"/>
    </source>
</evidence>
<keyword evidence="1" id="KW-1133">Transmembrane helix</keyword>
<dbReference type="PANTHER" id="PTHR12879">
    <property type="entry name" value="SPHINGOLIPID DELTA 4 DESATURASE/C-4 HYDROXYLASE PROTEIN DES2"/>
    <property type="match status" value="1"/>
</dbReference>
<feature type="transmembrane region" description="Helical" evidence="1">
    <location>
        <begin position="172"/>
        <end position="192"/>
    </location>
</feature>
<dbReference type="CDD" id="cd03509">
    <property type="entry name" value="DesA_FADS-like"/>
    <property type="match status" value="1"/>
</dbReference>
<sequence>MEKNRARGASLGQRLRTFEWPTLALLALCYLLWGIGTTWAAALWLPLGMVFVSLSAALHSSLTHEMLHGHPFRSRFWNGVLVFPALSLVVPYLRFKDTHLAHHRDSVLTDPYDDPESNYLDPALWARLPRWRRALHRANNTLAGRLVLGPMLGTISFVAADLRAVRADDKRALLGWLLHVPAVAVVVLWMLAVGQMPFWALGVATYAALSILKIRTFLEHQAHEQARGRTVIIEDKGPLALIFLNNNLHVVHHMHAAVPWYHLPRLYYANRRRYQSRNEGYVFRSYAQIFRQYFWRAKDPVPHPLWPKP</sequence>